<gene>
    <name evidence="1" type="ORF">C9E81_01735</name>
</gene>
<organism evidence="1 2">
    <name type="scientific">Paracoccus alkanivorans</name>
    <dbReference type="NCBI Taxonomy" id="2116655"/>
    <lineage>
        <taxon>Bacteria</taxon>
        <taxon>Pseudomonadati</taxon>
        <taxon>Pseudomonadota</taxon>
        <taxon>Alphaproteobacteria</taxon>
        <taxon>Rhodobacterales</taxon>
        <taxon>Paracoccaceae</taxon>
        <taxon>Paracoccus</taxon>
    </lineage>
</organism>
<dbReference type="AlphaFoldDB" id="A0A3M0MIM8"/>
<dbReference type="Proteomes" id="UP000273516">
    <property type="component" value="Unassembled WGS sequence"/>
</dbReference>
<keyword evidence="2" id="KW-1185">Reference proteome</keyword>
<sequence>MARDSLRIAGLRELQRNLERIEKTSTRKAVLRRSLKKAAQPMADLAEQYAPVLSGDLSEGIRIGTQVVNEAGRAAYARTMREGGDKAGAVSAMRDARRAAKASGQASDVQLYLGPSKDSFYGKFQEFGTVHHAPDPFLRPAFDREAQPTVERLKPILWEEIEKSVARVAARKTGG</sequence>
<evidence type="ECO:0008006" key="3">
    <source>
        <dbReference type="Google" id="ProtNLM"/>
    </source>
</evidence>
<evidence type="ECO:0000313" key="2">
    <source>
        <dbReference type="Proteomes" id="UP000273516"/>
    </source>
</evidence>
<evidence type="ECO:0000313" key="1">
    <source>
        <dbReference type="EMBL" id="RMC37498.1"/>
    </source>
</evidence>
<comment type="caution">
    <text evidence="1">The sequence shown here is derived from an EMBL/GenBank/DDBJ whole genome shotgun (WGS) entry which is preliminary data.</text>
</comment>
<dbReference type="EMBL" id="QOKZ01000001">
    <property type="protein sequence ID" value="RMC37498.1"/>
    <property type="molecule type" value="Genomic_DNA"/>
</dbReference>
<accession>A0A3M0MIM8</accession>
<protein>
    <recommendedName>
        <fullName evidence="3">HK97 gp10 family phage protein</fullName>
    </recommendedName>
</protein>
<dbReference type="OrthoDB" id="7585428at2"/>
<reference evidence="1 2" key="1">
    <citation type="submission" date="2018-07" db="EMBL/GenBank/DDBJ databases">
        <authorList>
            <person name="Zhang Y."/>
            <person name="Wang L."/>
            <person name="Ma S."/>
        </authorList>
    </citation>
    <scope>NUCLEOTIDE SEQUENCE [LARGE SCALE GENOMIC DNA]</scope>
    <source>
        <strain evidence="1 2">4-2</strain>
    </source>
</reference>
<dbReference type="RefSeq" id="WP_122110586.1">
    <property type="nucleotide sequence ID" value="NZ_QOKZ01000001.1"/>
</dbReference>
<dbReference type="InterPro" id="IPR010064">
    <property type="entry name" value="HK97-gp10_tail"/>
</dbReference>
<name>A0A3M0MIM8_9RHOB</name>
<dbReference type="NCBIfam" id="TIGR01725">
    <property type="entry name" value="phge_HK97_gp10"/>
    <property type="match status" value="1"/>
</dbReference>
<proteinExistence type="predicted"/>
<dbReference type="Pfam" id="PF04883">
    <property type="entry name" value="HK97-gp10_like"/>
    <property type="match status" value="1"/>
</dbReference>